<dbReference type="InterPro" id="IPR041657">
    <property type="entry name" value="HTH_17"/>
</dbReference>
<keyword evidence="3" id="KW-1185">Reference proteome</keyword>
<dbReference type="Pfam" id="PF12728">
    <property type="entry name" value="HTH_17"/>
    <property type="match status" value="1"/>
</dbReference>
<dbReference type="NCBIfam" id="TIGR01764">
    <property type="entry name" value="excise"/>
    <property type="match status" value="1"/>
</dbReference>
<evidence type="ECO:0000313" key="3">
    <source>
        <dbReference type="Proteomes" id="UP001597135"/>
    </source>
</evidence>
<name>A0ABW3ZFE0_9RHOB</name>
<gene>
    <name evidence="2" type="ORF">ACFQ4E_03365</name>
</gene>
<evidence type="ECO:0000313" key="2">
    <source>
        <dbReference type="EMBL" id="MFD1341448.1"/>
    </source>
</evidence>
<dbReference type="RefSeq" id="WP_386801506.1">
    <property type="nucleotide sequence ID" value="NZ_JBHTMU010000004.1"/>
</dbReference>
<proteinExistence type="predicted"/>
<feature type="domain" description="Helix-turn-helix" evidence="1">
    <location>
        <begin position="17"/>
        <end position="50"/>
    </location>
</feature>
<dbReference type="InterPro" id="IPR010093">
    <property type="entry name" value="SinI_DNA-bd"/>
</dbReference>
<comment type="caution">
    <text evidence="2">The sequence shown here is derived from an EMBL/GenBank/DDBJ whole genome shotgun (WGS) entry which is preliminary data.</text>
</comment>
<dbReference type="EMBL" id="JBHTMU010000004">
    <property type="protein sequence ID" value="MFD1341448.1"/>
    <property type="molecule type" value="Genomic_DNA"/>
</dbReference>
<reference evidence="3" key="1">
    <citation type="journal article" date="2019" name="Int. J. Syst. Evol. Microbiol.">
        <title>The Global Catalogue of Microorganisms (GCM) 10K type strain sequencing project: providing services to taxonomists for standard genome sequencing and annotation.</title>
        <authorList>
            <consortium name="The Broad Institute Genomics Platform"/>
            <consortium name="The Broad Institute Genome Sequencing Center for Infectious Disease"/>
            <person name="Wu L."/>
            <person name="Ma J."/>
        </authorList>
    </citation>
    <scope>NUCLEOTIDE SEQUENCE [LARGE SCALE GENOMIC DNA]</scope>
    <source>
        <strain evidence="3">CCUG 62953</strain>
    </source>
</reference>
<evidence type="ECO:0000259" key="1">
    <source>
        <dbReference type="Pfam" id="PF12728"/>
    </source>
</evidence>
<organism evidence="2 3">
    <name type="scientific">Litorisediminicola beolgyonensis</name>
    <dbReference type="NCBI Taxonomy" id="1173614"/>
    <lineage>
        <taxon>Bacteria</taxon>
        <taxon>Pseudomonadati</taxon>
        <taxon>Pseudomonadota</taxon>
        <taxon>Alphaproteobacteria</taxon>
        <taxon>Rhodobacterales</taxon>
        <taxon>Paracoccaceae</taxon>
        <taxon>Litorisediminicola</taxon>
    </lineage>
</organism>
<sequence>MTRPPHTPDSLADRWACSSETVRQLCRSGQLKHFRVGRMIRISAEAVDEFEARSAADADAHPEGRS</sequence>
<protein>
    <submittedName>
        <fullName evidence="2">Helix-turn-helix domain-containing protein</fullName>
    </submittedName>
</protein>
<dbReference type="Proteomes" id="UP001597135">
    <property type="component" value="Unassembled WGS sequence"/>
</dbReference>
<accession>A0ABW3ZFE0</accession>